<evidence type="ECO:0000313" key="4">
    <source>
        <dbReference type="Proteomes" id="UP000601435"/>
    </source>
</evidence>
<keyword evidence="4" id="KW-1185">Reference proteome</keyword>
<dbReference type="OrthoDB" id="10267316at2759"/>
<gene>
    <name evidence="3" type="ORF">SNEC2469_LOCUS28825</name>
</gene>
<reference evidence="3" key="1">
    <citation type="submission" date="2021-02" db="EMBL/GenBank/DDBJ databases">
        <authorList>
            <person name="Dougan E. K."/>
            <person name="Rhodes N."/>
            <person name="Thang M."/>
            <person name="Chan C."/>
        </authorList>
    </citation>
    <scope>NUCLEOTIDE SEQUENCE</scope>
</reference>
<accession>A0A813AV75</accession>
<evidence type="ECO:0000313" key="3">
    <source>
        <dbReference type="EMBL" id="CAE7879554.1"/>
    </source>
</evidence>
<feature type="region of interest" description="Disordered" evidence="2">
    <location>
        <begin position="213"/>
        <end position="235"/>
    </location>
</feature>
<feature type="compositionally biased region" description="Basic residues" evidence="2">
    <location>
        <begin position="219"/>
        <end position="228"/>
    </location>
</feature>
<feature type="coiled-coil region" evidence="1">
    <location>
        <begin position="71"/>
        <end position="111"/>
    </location>
</feature>
<protein>
    <submittedName>
        <fullName evidence="3">Uncharacterized protein</fullName>
    </submittedName>
</protein>
<dbReference type="AlphaFoldDB" id="A0A813AV75"/>
<sequence>MSDAKPEDLQHASLVMIQRRSRPEHRLAKGLRRAAAAVDVAGRDFERWIRKRQEFGEQLPQLRKILAECKEMDIERDKEEVQEDVEELRDVADQEKARANATHQHAEQTQEGTVVQNMGHMQGKVDHWAIQQELMKQNSMEASADAQAAQAVNAYNQQGGGLQEKQMAQVKKELGPLGTFMLEIKPDASGVTSQRGHATSLQGHGVAAAVGLGPDPAPSHHHHHHRGGDHHPTEHCDEHGCDDDYGGYWDEDHGGYWDEKGQYWEEGMKGYWDPQGQYY</sequence>
<evidence type="ECO:0000256" key="1">
    <source>
        <dbReference type="SAM" id="Coils"/>
    </source>
</evidence>
<comment type="caution">
    <text evidence="3">The sequence shown here is derived from an EMBL/GenBank/DDBJ whole genome shotgun (WGS) entry which is preliminary data.</text>
</comment>
<evidence type="ECO:0000256" key="2">
    <source>
        <dbReference type="SAM" id="MobiDB-lite"/>
    </source>
</evidence>
<proteinExistence type="predicted"/>
<dbReference type="Proteomes" id="UP000601435">
    <property type="component" value="Unassembled WGS sequence"/>
</dbReference>
<dbReference type="EMBL" id="CAJNJA010063476">
    <property type="protein sequence ID" value="CAE7879554.1"/>
    <property type="molecule type" value="Genomic_DNA"/>
</dbReference>
<keyword evidence="1" id="KW-0175">Coiled coil</keyword>
<name>A0A813AV75_9DINO</name>
<organism evidence="3 4">
    <name type="scientific">Symbiodinium necroappetens</name>
    <dbReference type="NCBI Taxonomy" id="1628268"/>
    <lineage>
        <taxon>Eukaryota</taxon>
        <taxon>Sar</taxon>
        <taxon>Alveolata</taxon>
        <taxon>Dinophyceae</taxon>
        <taxon>Suessiales</taxon>
        <taxon>Symbiodiniaceae</taxon>
        <taxon>Symbiodinium</taxon>
    </lineage>
</organism>
<feature type="non-terminal residue" evidence="3">
    <location>
        <position position="1"/>
    </location>
</feature>